<feature type="compositionally biased region" description="Basic and acidic residues" evidence="1">
    <location>
        <begin position="107"/>
        <end position="130"/>
    </location>
</feature>
<feature type="compositionally biased region" description="Basic and acidic residues" evidence="1">
    <location>
        <begin position="335"/>
        <end position="345"/>
    </location>
</feature>
<organism evidence="2">
    <name type="scientific">uncultured Acidimicrobiales bacterium</name>
    <dbReference type="NCBI Taxonomy" id="310071"/>
    <lineage>
        <taxon>Bacteria</taxon>
        <taxon>Bacillati</taxon>
        <taxon>Actinomycetota</taxon>
        <taxon>Acidimicrobiia</taxon>
        <taxon>Acidimicrobiales</taxon>
        <taxon>environmental samples</taxon>
    </lineage>
</organism>
<keyword evidence="2" id="KW-0808">Transferase</keyword>
<protein>
    <submittedName>
        <fullName evidence="2">Predicted functional analog of homoserine kinase</fullName>
        <ecNumber evidence="2">2.7.1.-</ecNumber>
    </submittedName>
</protein>
<feature type="compositionally biased region" description="Basic residues" evidence="1">
    <location>
        <begin position="219"/>
        <end position="258"/>
    </location>
</feature>
<feature type="compositionally biased region" description="Basic residues" evidence="1">
    <location>
        <begin position="312"/>
        <end position="322"/>
    </location>
</feature>
<feature type="compositionally biased region" description="Basic residues" evidence="1">
    <location>
        <begin position="269"/>
        <end position="278"/>
    </location>
</feature>
<name>A0A6J4IB71_9ACTN</name>
<feature type="compositionally biased region" description="Basic and acidic residues" evidence="1">
    <location>
        <begin position="47"/>
        <end position="69"/>
    </location>
</feature>
<feature type="compositionally biased region" description="Basic and acidic residues" evidence="1">
    <location>
        <begin position="279"/>
        <end position="289"/>
    </location>
</feature>
<evidence type="ECO:0000313" key="2">
    <source>
        <dbReference type="EMBL" id="CAA9247318.1"/>
    </source>
</evidence>
<gene>
    <name evidence="2" type="ORF">AVDCRST_MAG20-2163</name>
</gene>
<reference evidence="2" key="1">
    <citation type="submission" date="2020-02" db="EMBL/GenBank/DDBJ databases">
        <authorList>
            <person name="Meier V. D."/>
        </authorList>
    </citation>
    <scope>NUCLEOTIDE SEQUENCE</scope>
    <source>
        <strain evidence="2">AVDCRST_MAG20</strain>
    </source>
</reference>
<feature type="compositionally biased region" description="Basic residues" evidence="1">
    <location>
        <begin position="14"/>
        <end position="23"/>
    </location>
</feature>
<feature type="compositionally biased region" description="Basic and acidic residues" evidence="1">
    <location>
        <begin position="24"/>
        <end position="39"/>
    </location>
</feature>
<feature type="compositionally biased region" description="Pro residues" evidence="1">
    <location>
        <begin position="323"/>
        <end position="332"/>
    </location>
</feature>
<feature type="non-terminal residue" evidence="2">
    <location>
        <position position="400"/>
    </location>
</feature>
<accession>A0A6J4IB71</accession>
<keyword evidence="2" id="KW-0418">Kinase</keyword>
<dbReference type="AlphaFoldDB" id="A0A6J4IB71"/>
<proteinExistence type="predicted"/>
<dbReference type="EC" id="2.7.1.-" evidence="2"/>
<feature type="compositionally biased region" description="Basic residues" evidence="1">
    <location>
        <begin position="389"/>
        <end position="400"/>
    </location>
</feature>
<feature type="region of interest" description="Disordered" evidence="1">
    <location>
        <begin position="1"/>
        <end position="400"/>
    </location>
</feature>
<feature type="compositionally biased region" description="Basic residues" evidence="1">
    <location>
        <begin position="131"/>
        <end position="142"/>
    </location>
</feature>
<dbReference type="GO" id="GO:0016301">
    <property type="term" value="F:kinase activity"/>
    <property type="evidence" value="ECO:0007669"/>
    <property type="project" value="UniProtKB-KW"/>
</dbReference>
<feature type="compositionally biased region" description="Basic residues" evidence="1">
    <location>
        <begin position="151"/>
        <end position="163"/>
    </location>
</feature>
<feature type="compositionally biased region" description="Basic and acidic residues" evidence="1">
    <location>
        <begin position="189"/>
        <end position="198"/>
    </location>
</feature>
<sequence>DCGDAEVRGLRAGRLCRRAAGRARRPDPPRGSRPPDLRRPGCQGRGGEGRGHPRRDATRQRRGEHEHPRLRPAPVPHGTGAHRGGGPRPAPHPRAGRVPLQPRPGRRGRDDARLRRRAPQDGGRHEGDRGARRRARLRRRVVPPRLPVPPHPRRPQGLGRRHLCAAPRPVGQGGGRPDGAVGTEAPGPDGREQGDRPEPPPVSEPGVVVGPGLATGHAPLRRRLRPAGGPVHRRRPHPGARRPHRHRRRRGGGRHRLVRHELRGEAGRRARRAGRRRGALRDPRGGDRRGRPRRRPRREGEGPRGVGPAHPRTARRGARRPRPVAPAAPPGPRHAGGEEDPHDGHGAVVARRQRHLRPRRPLHRGGHGRGHGRARARADGAAHRPPATARRRRVRSGQLM</sequence>
<evidence type="ECO:0000256" key="1">
    <source>
        <dbReference type="SAM" id="MobiDB-lite"/>
    </source>
</evidence>
<feature type="compositionally biased region" description="Basic residues" evidence="1">
    <location>
        <begin position="351"/>
        <end position="375"/>
    </location>
</feature>
<feature type="compositionally biased region" description="Basic and acidic residues" evidence="1">
    <location>
        <begin position="259"/>
        <end position="268"/>
    </location>
</feature>
<dbReference type="EMBL" id="CADCSY010000092">
    <property type="protein sequence ID" value="CAA9247318.1"/>
    <property type="molecule type" value="Genomic_DNA"/>
</dbReference>
<feature type="non-terminal residue" evidence="2">
    <location>
        <position position="1"/>
    </location>
</feature>